<evidence type="ECO:0000313" key="4">
    <source>
        <dbReference type="Proteomes" id="UP000032180"/>
    </source>
</evidence>
<dbReference type="HOGENOM" id="CLU_1920554_0_0_1"/>
<dbReference type="Proteomes" id="UP000032180">
    <property type="component" value="Chromosome 12"/>
</dbReference>
<dbReference type="EnsemblPlants" id="LPERR12G05500.1">
    <property type="protein sequence ID" value="LPERR12G05500.1"/>
    <property type="gene ID" value="LPERR12G05500"/>
</dbReference>
<dbReference type="Gramene" id="LPERR12G05500.1">
    <property type="protein sequence ID" value="LPERR12G05500.1"/>
    <property type="gene ID" value="LPERR12G05500"/>
</dbReference>
<proteinExistence type="predicted"/>
<accession>A0A0D9XXV2</accession>
<evidence type="ECO:0000256" key="1">
    <source>
        <dbReference type="SAM" id="MobiDB-lite"/>
    </source>
</evidence>
<keyword evidence="2" id="KW-0472">Membrane</keyword>
<reference evidence="3" key="3">
    <citation type="submission" date="2015-04" db="UniProtKB">
        <authorList>
            <consortium name="EnsemblPlants"/>
        </authorList>
    </citation>
    <scope>IDENTIFICATION</scope>
</reference>
<reference evidence="4" key="2">
    <citation type="submission" date="2013-12" db="EMBL/GenBank/DDBJ databases">
        <authorList>
            <person name="Yu Y."/>
            <person name="Lee S."/>
            <person name="de Baynast K."/>
            <person name="Wissotski M."/>
            <person name="Liu L."/>
            <person name="Talag J."/>
            <person name="Goicoechea J."/>
            <person name="Angelova A."/>
            <person name="Jetty R."/>
            <person name="Kudrna D."/>
            <person name="Golser W."/>
            <person name="Rivera L."/>
            <person name="Zhang J."/>
            <person name="Wing R."/>
        </authorList>
    </citation>
    <scope>NUCLEOTIDE SEQUENCE</scope>
</reference>
<evidence type="ECO:0000313" key="3">
    <source>
        <dbReference type="EnsemblPlants" id="LPERR12G05500.1"/>
    </source>
</evidence>
<dbReference type="AlphaFoldDB" id="A0A0D9XXV2"/>
<sequence>MASGGGGTTPSTATTVTNTTKERITRRPRRASMLLRSVAAAVLVAAFTGILVFYALCATGAVFSPPGGVAALRKVGSSATAWAVYCLVADVVVISGLMVERFRVRNGKAAASMAAMAAVSSRMLEDAVPAPMNMC</sequence>
<feature type="transmembrane region" description="Helical" evidence="2">
    <location>
        <begin position="82"/>
        <end position="99"/>
    </location>
</feature>
<name>A0A0D9XXV2_9ORYZ</name>
<keyword evidence="2" id="KW-0812">Transmembrane</keyword>
<feature type="transmembrane region" description="Helical" evidence="2">
    <location>
        <begin position="33"/>
        <end position="62"/>
    </location>
</feature>
<organism evidence="3 4">
    <name type="scientific">Leersia perrieri</name>
    <dbReference type="NCBI Taxonomy" id="77586"/>
    <lineage>
        <taxon>Eukaryota</taxon>
        <taxon>Viridiplantae</taxon>
        <taxon>Streptophyta</taxon>
        <taxon>Embryophyta</taxon>
        <taxon>Tracheophyta</taxon>
        <taxon>Spermatophyta</taxon>
        <taxon>Magnoliopsida</taxon>
        <taxon>Liliopsida</taxon>
        <taxon>Poales</taxon>
        <taxon>Poaceae</taxon>
        <taxon>BOP clade</taxon>
        <taxon>Oryzoideae</taxon>
        <taxon>Oryzeae</taxon>
        <taxon>Oryzinae</taxon>
        <taxon>Leersia</taxon>
    </lineage>
</organism>
<keyword evidence="2" id="KW-1133">Transmembrane helix</keyword>
<feature type="region of interest" description="Disordered" evidence="1">
    <location>
        <begin position="1"/>
        <end position="24"/>
    </location>
</feature>
<protein>
    <submittedName>
        <fullName evidence="3">Uncharacterized protein</fullName>
    </submittedName>
</protein>
<reference evidence="3 4" key="1">
    <citation type="submission" date="2012-08" db="EMBL/GenBank/DDBJ databases">
        <title>Oryza genome evolution.</title>
        <authorList>
            <person name="Wing R.A."/>
        </authorList>
    </citation>
    <scope>NUCLEOTIDE SEQUENCE</scope>
</reference>
<evidence type="ECO:0000256" key="2">
    <source>
        <dbReference type="SAM" id="Phobius"/>
    </source>
</evidence>
<keyword evidence="4" id="KW-1185">Reference proteome</keyword>
<feature type="compositionally biased region" description="Low complexity" evidence="1">
    <location>
        <begin position="9"/>
        <end position="19"/>
    </location>
</feature>